<feature type="signal peptide" evidence="1">
    <location>
        <begin position="1"/>
        <end position="21"/>
    </location>
</feature>
<accession>A0A1H7N2R1</accession>
<feature type="domain" description="DUF1254" evidence="3">
    <location>
        <begin position="65"/>
        <end position="196"/>
    </location>
</feature>
<organism evidence="4 5">
    <name type="scientific">Atopomonas hussainii</name>
    <dbReference type="NCBI Taxonomy" id="1429083"/>
    <lineage>
        <taxon>Bacteria</taxon>
        <taxon>Pseudomonadati</taxon>
        <taxon>Pseudomonadota</taxon>
        <taxon>Gammaproteobacteria</taxon>
        <taxon>Pseudomonadales</taxon>
        <taxon>Pseudomonadaceae</taxon>
        <taxon>Atopomonas</taxon>
    </lineage>
</organism>
<dbReference type="Pfam" id="PF06742">
    <property type="entry name" value="DUF1214"/>
    <property type="match status" value="1"/>
</dbReference>
<keyword evidence="5" id="KW-1185">Reference proteome</keyword>
<evidence type="ECO:0000259" key="2">
    <source>
        <dbReference type="Pfam" id="PF06742"/>
    </source>
</evidence>
<feature type="chain" id="PRO_5010321979" evidence="1">
    <location>
        <begin position="22"/>
        <end position="931"/>
    </location>
</feature>
<sequence>MHSIRPLGLACALLATTTAHAASAPDLPQLAEQVSIYGFPLVMNYKVFHDTFLDSSAAGYKGPLNQIHHTARTYTPDDTTVQTPNSDTPYSLLGTDLRSEPQVLCHADVPQDRYFSVQLVDMYTHNYGYIGSRTTGNQAGCFLLTDSQWQGSTPDGIKQVLRSETAFNMVIFRTQLKSPEDLPAVQQVQAGYSIQPLSAYLKQPAAPAAAPISWPAADKSIFTTGMPALLSFLQPFMPLELASPAEKKLREQMHLLGIGNPAALKDKAVQAAWASGLKSAMGAINRAVAELGSVHNGWQIGTAAGSRAFFNDNWLLRAAGSRAGIYGNDAAEATYPFTKQDLHGRVLDGSKHAYSLTFAPGQLPPAKAFWSITVYDANTQFLVNNPIKRYLINSTMLDQLKRNADGSLTLFLQQHSPGKAHESNWLPAPNGPIFLVMRIYWPQSESPSVLPVGQGDWQPPKIEAISQLSAKGAKRPGDKSMESVIRTDERYGHDGLFHGPRGVGYWRDLAYPAPIQNPNLWPDTQSTYFLSTLRMPAGSQLIFDGEYPYARYFKLALYRWQDNTFVSTGEALAGPDIVANHGSVNPFVVGAPRLDPQRQFRLTVLAADAPKDPAQRQRNTLYAGAQGDKIQMVMRIYLPDNGKDGAGFGSAHAPEPGFGLPRYHGLLADGTRLNAEQVVAQFSLPMSGALEQPVTAEQWQGLVNNPNNDPALDPATAPARKEPRWEKYWSFKYSIVGAFMSPKARQALPYASAMDGGGDPSTQYMLLHLSRQFGPVYVMRGKMPTFPDTFFGETGQGLSTRPAGQTQYWSLVSCESAPSGQCVDGLTDMQVPLDAQRNYTIVLSRAADRPKNATLENGIAWLEWSPRGEGLHGKGNREDFAMLMLRFMANDPSWQQSPEHISKPGDEERVMGDYYPRGEYMTTEAFEALSF</sequence>
<dbReference type="InterPro" id="IPR037049">
    <property type="entry name" value="DUF1214_C_sf"/>
</dbReference>
<evidence type="ECO:0000313" key="4">
    <source>
        <dbReference type="EMBL" id="SEL17862.1"/>
    </source>
</evidence>
<dbReference type="InterPro" id="IPR010679">
    <property type="entry name" value="DUF1254"/>
</dbReference>
<name>A0A1H7N2R1_9GAMM</name>
<dbReference type="RefSeq" id="WP_074867802.1">
    <property type="nucleotide sequence ID" value="NZ_FOAS01000009.1"/>
</dbReference>
<dbReference type="PANTHER" id="PTHR36509:SF2">
    <property type="entry name" value="BLL3101 PROTEIN"/>
    <property type="match status" value="1"/>
</dbReference>
<gene>
    <name evidence="4" type="ORF">SAMN05216214_1099</name>
</gene>
<dbReference type="Gene3D" id="2.60.40.1610">
    <property type="entry name" value="Domain of unknown function DUF1254"/>
    <property type="match status" value="1"/>
</dbReference>
<evidence type="ECO:0000313" key="5">
    <source>
        <dbReference type="Proteomes" id="UP000185766"/>
    </source>
</evidence>
<dbReference type="InterPro" id="IPR037050">
    <property type="entry name" value="DUF1254_sf"/>
</dbReference>
<proteinExistence type="predicted"/>
<dbReference type="PANTHER" id="PTHR36509">
    <property type="entry name" value="BLL3101 PROTEIN"/>
    <property type="match status" value="1"/>
</dbReference>
<dbReference type="EMBL" id="FOAS01000009">
    <property type="protein sequence ID" value="SEL17862.1"/>
    <property type="molecule type" value="Genomic_DNA"/>
</dbReference>
<feature type="domain" description="DUF1214" evidence="2">
    <location>
        <begin position="332"/>
        <end position="443"/>
    </location>
</feature>
<dbReference type="AlphaFoldDB" id="A0A1H7N2R1"/>
<dbReference type="SUPFAM" id="SSF160935">
    <property type="entry name" value="VPA0735-like"/>
    <property type="match status" value="1"/>
</dbReference>
<keyword evidence="1" id="KW-0732">Signal</keyword>
<dbReference type="Gene3D" id="2.60.120.600">
    <property type="entry name" value="Domain of unknown function DUF1214, C-terminal domain"/>
    <property type="match status" value="1"/>
</dbReference>
<protein>
    <submittedName>
        <fullName evidence="4">Uncharacterized conserved protein</fullName>
    </submittedName>
</protein>
<reference evidence="4 5" key="1">
    <citation type="submission" date="2016-10" db="EMBL/GenBank/DDBJ databases">
        <authorList>
            <person name="de Groot N.N."/>
        </authorList>
    </citation>
    <scope>NUCLEOTIDE SEQUENCE [LARGE SCALE GENOMIC DNA]</scope>
    <source>
        <strain evidence="4 5">JCM 19513</strain>
    </source>
</reference>
<dbReference type="InterPro" id="IPR010621">
    <property type="entry name" value="DUF1214"/>
</dbReference>
<evidence type="ECO:0000256" key="1">
    <source>
        <dbReference type="SAM" id="SignalP"/>
    </source>
</evidence>
<evidence type="ECO:0000259" key="3">
    <source>
        <dbReference type="Pfam" id="PF06863"/>
    </source>
</evidence>
<dbReference type="Pfam" id="PF06863">
    <property type="entry name" value="DUF1254"/>
    <property type="match status" value="1"/>
</dbReference>
<dbReference type="Proteomes" id="UP000185766">
    <property type="component" value="Unassembled WGS sequence"/>
</dbReference>